<organism evidence="3 4">
    <name type="scientific">Thermopolyspora flexuosa</name>
    <dbReference type="NCBI Taxonomy" id="103836"/>
    <lineage>
        <taxon>Bacteria</taxon>
        <taxon>Bacillati</taxon>
        <taxon>Actinomycetota</taxon>
        <taxon>Actinomycetes</taxon>
        <taxon>Streptosporangiales</taxon>
        <taxon>Streptosporangiaceae</taxon>
        <taxon>Thermopolyspora</taxon>
    </lineage>
</organism>
<feature type="transmembrane region" description="Helical" evidence="2">
    <location>
        <begin position="333"/>
        <end position="355"/>
    </location>
</feature>
<keyword evidence="2" id="KW-0472">Membrane</keyword>
<dbReference type="OrthoDB" id="3541491at2"/>
<evidence type="ECO:0000313" key="3">
    <source>
        <dbReference type="EMBL" id="TQM77265.1"/>
    </source>
</evidence>
<feature type="transmembrane region" description="Helical" evidence="2">
    <location>
        <begin position="362"/>
        <end position="382"/>
    </location>
</feature>
<evidence type="ECO:0000256" key="2">
    <source>
        <dbReference type="SAM" id="Phobius"/>
    </source>
</evidence>
<keyword evidence="2" id="KW-0812">Transmembrane</keyword>
<feature type="transmembrane region" description="Helical" evidence="2">
    <location>
        <begin position="94"/>
        <end position="112"/>
    </location>
</feature>
<accession>A0A543J360</accession>
<keyword evidence="4" id="KW-1185">Reference proteome</keyword>
<evidence type="ECO:0000256" key="1">
    <source>
        <dbReference type="SAM" id="Coils"/>
    </source>
</evidence>
<feature type="transmembrane region" description="Helical" evidence="2">
    <location>
        <begin position="56"/>
        <end position="73"/>
    </location>
</feature>
<feature type="coiled-coil region" evidence="1">
    <location>
        <begin position="568"/>
        <end position="595"/>
    </location>
</feature>
<proteinExistence type="predicted"/>
<feature type="transmembrane region" description="Helical" evidence="2">
    <location>
        <begin position="213"/>
        <end position="232"/>
    </location>
</feature>
<dbReference type="AlphaFoldDB" id="A0A543J360"/>
<keyword evidence="1" id="KW-0175">Coiled coil</keyword>
<evidence type="ECO:0000313" key="4">
    <source>
        <dbReference type="Proteomes" id="UP000319213"/>
    </source>
</evidence>
<dbReference type="EMBL" id="VFPQ01000001">
    <property type="protein sequence ID" value="TQM77265.1"/>
    <property type="molecule type" value="Genomic_DNA"/>
</dbReference>
<protein>
    <submittedName>
        <fullName evidence="3">Uncharacterized protein</fullName>
    </submittedName>
</protein>
<name>A0A543J360_9ACTN</name>
<feature type="transmembrane region" description="Helical" evidence="2">
    <location>
        <begin position="289"/>
        <end position="313"/>
    </location>
</feature>
<gene>
    <name evidence="3" type="ORF">FHX40_4022</name>
</gene>
<dbReference type="Proteomes" id="UP000319213">
    <property type="component" value="Unassembled WGS sequence"/>
</dbReference>
<feature type="transmembrane region" description="Helical" evidence="2">
    <location>
        <begin position="238"/>
        <end position="260"/>
    </location>
</feature>
<comment type="caution">
    <text evidence="3">The sequence shown here is derived from an EMBL/GenBank/DDBJ whole genome shotgun (WGS) entry which is preliminary data.</text>
</comment>
<dbReference type="RefSeq" id="WP_142261027.1">
    <property type="nucleotide sequence ID" value="NZ_BMPV01000002.1"/>
</dbReference>
<keyword evidence="2" id="KW-1133">Transmembrane helix</keyword>
<feature type="transmembrane region" description="Helical" evidence="2">
    <location>
        <begin position="423"/>
        <end position="441"/>
    </location>
</feature>
<sequence>MRRYRFGRIAAALAVGYAAVVVAAGVVALVTGDPTLLRRLVVGPWADPAVPATTTWVEFLLVAGGALQGWAYWQVLRGRRAGEPSAGGGAAGPLRAALYLSVAFALIFRLPIAHEWWWLALPGHLVQLAVVWLFFAVLAGVLPRWLRILALAAGTAKAALDVASSVASVLGAVELPDLLDRLPPGNLLHLAWLVPVLAGQARDPWWSRGTVRAGAVAASLVFLSPAYGVAWVSSGGEISPIALWLLIIDVLSVFGLVWAARSAHELAGPPGRPYPMAVPARAARRPWPLAAPAVVPPLLPAAVNLTQGMPAWIGPRGAVTGFFRDFVGPPVYLLWQAVDLLVGVGAPALLVLAAVVRRSERLLRGTVLALLLATAAGFVTVVTTESDLGRQPIHEPAETLRLYPHGLFPPNRYGEPQSGISPLWYSAALAASAFALYLLYLKPPAARPRRRVPAGAAGALTALCLLPAADHVRGPVTTVEDCAPERQGPETGRDGPAGARGFICTVRAYGLLGVAGTAPDPAVLAYGRRLCDVYTRGDPRELARIRSVHGVDVRELRGVLAGICPAADATVRAERAAHERELERLEAEERRKCAAMPRHRPRIRPVRAIRLSEPQWFEAGLDLFEDAPANAGDDRYQQDGLVTGGPGHLHLHVSPEARVCVTLETYARRPPVAVKGWHEVVEVGYHSPTGRMTFADVVSGTRLPDISLNRRKGHYRIRVHYAWLRRKGDPRGTQRLLIMAYPGPGDRLVTYRQRSRS</sequence>
<reference evidence="3 4" key="1">
    <citation type="submission" date="2019-06" db="EMBL/GenBank/DDBJ databases">
        <title>Sequencing the genomes of 1000 actinobacteria strains.</title>
        <authorList>
            <person name="Klenk H.-P."/>
        </authorList>
    </citation>
    <scope>NUCLEOTIDE SEQUENCE [LARGE SCALE GENOMIC DNA]</scope>
    <source>
        <strain evidence="3 4">DSM 43186</strain>
    </source>
</reference>
<feature type="transmembrane region" description="Helical" evidence="2">
    <location>
        <begin position="124"/>
        <end position="142"/>
    </location>
</feature>